<dbReference type="Proteomes" id="UP000007014">
    <property type="component" value="Chromosome 20"/>
</dbReference>
<dbReference type="PANTHER" id="PTHR14091">
    <property type="entry name" value="PERIODIC TRYPTOPHAN PROTEIN 1"/>
    <property type="match status" value="1"/>
</dbReference>
<feature type="compositionally biased region" description="Basic residues" evidence="1">
    <location>
        <begin position="205"/>
        <end position="224"/>
    </location>
</feature>
<dbReference type="Gene3D" id="2.130.10.10">
    <property type="entry name" value="YVTN repeat-like/Quinoprotein amine dehydrogenase"/>
    <property type="match status" value="2"/>
</dbReference>
<dbReference type="GO" id="GO:0006364">
    <property type="term" value="P:rRNA processing"/>
    <property type="evidence" value="ECO:0007669"/>
    <property type="project" value="InterPro"/>
</dbReference>
<proteinExistence type="predicted"/>
<reference evidence="2 3" key="2">
    <citation type="journal article" date="2007" name="BMC Biol.">
        <title>A 100%-complete sequence reveals unusually simple genomic features in the hot-spring red alga Cyanidioschyzon merolae.</title>
        <authorList>
            <person name="Nozaki H."/>
            <person name="Takano H."/>
            <person name="Misumi O."/>
            <person name="Terasawa K."/>
            <person name="Matsuzaki M."/>
            <person name="Maruyama S."/>
            <person name="Nishida K."/>
            <person name="Yagisawa F."/>
            <person name="Yoshida Y."/>
            <person name="Fujiwara T."/>
            <person name="Takio S."/>
            <person name="Tamura K."/>
            <person name="Chung S.J."/>
            <person name="Nakamura S."/>
            <person name="Kuroiwa H."/>
            <person name="Tanaka K."/>
            <person name="Sato N."/>
            <person name="Kuroiwa T."/>
        </authorList>
    </citation>
    <scope>NUCLEOTIDE SEQUENCE [LARGE SCALE GENOMIC DNA]</scope>
    <source>
        <strain evidence="2 3">10D</strain>
    </source>
</reference>
<organism evidence="2 3">
    <name type="scientific">Cyanidioschyzon merolae (strain NIES-3377 / 10D)</name>
    <name type="common">Unicellular red alga</name>
    <dbReference type="NCBI Taxonomy" id="280699"/>
    <lineage>
        <taxon>Eukaryota</taxon>
        <taxon>Rhodophyta</taxon>
        <taxon>Bangiophyceae</taxon>
        <taxon>Cyanidiales</taxon>
        <taxon>Cyanidiaceae</taxon>
        <taxon>Cyanidioschyzon</taxon>
    </lineage>
</organism>
<dbReference type="OrthoDB" id="270624at2759"/>
<dbReference type="InterPro" id="IPR001680">
    <property type="entry name" value="WD40_rpt"/>
</dbReference>
<dbReference type="AlphaFoldDB" id="M1VCG9"/>
<accession>M1VCG9</accession>
<protein>
    <submittedName>
        <fullName evidence="2">Uncharacterized protein</fullName>
    </submittedName>
</protein>
<dbReference type="KEGG" id="cme:CYME_CMT215C"/>
<dbReference type="OMA" id="TPESTIW"/>
<dbReference type="HOGENOM" id="CLU_535734_0_0_1"/>
<gene>
    <name evidence="2" type="ORF">CYME_CMT215C</name>
</gene>
<dbReference type="RefSeq" id="XP_005539240.1">
    <property type="nucleotide sequence ID" value="XM_005539183.1"/>
</dbReference>
<dbReference type="InterPro" id="IPR036322">
    <property type="entry name" value="WD40_repeat_dom_sf"/>
</dbReference>
<sequence>MITTLFWVPRGTAAAAASVPLETASEPDDAASHSSEDCSDGERTSDAAEVGLEQVLTLPDDFWETSDPNLHKHKLDWEQQDIEDERFQQEDWVLFAGRLYEDDSCGFEVCVVERPDVECCAKPLSWEAIDTNIYVHHDGILAAPPLSSAYTDYDGRCLAAVGTFAPTVELWDLVQMNAVEPLMILDTVAAAQTSPSLGHNAAVKQRTRNAQHRLTRDLQRKRKRPSGDRSQGGSTAASASGVLCLGFHPRERWMLAAGSATGHIHFWDIRDGACVVTLPDLHRDKPQALAWHPLQHSLLLTAGFDRRACLVDLRAHSLHSAASGEIQLTRDPEQVLWRSENQCLLSDEGGSISAFDIRRIGKTETALLWSFQACRDRPALMTLAPTVPDMLVVGSTDGHLRVYDLSMLEHCGGVSATEASKAPQWTPLAQVNAHAGALFAVESCPDEVFGFGVACGGSKGILTVVDVAESAPQVLQHFRGRASRSAAEVGARLACIDSLEESGSLDVDK</sequence>
<keyword evidence="3" id="KW-1185">Reference proteome</keyword>
<dbReference type="STRING" id="280699.M1VCG9"/>
<feature type="region of interest" description="Disordered" evidence="1">
    <location>
        <begin position="196"/>
        <end position="237"/>
    </location>
</feature>
<dbReference type="Gramene" id="CMT215CT">
    <property type="protein sequence ID" value="CMT215CT"/>
    <property type="gene ID" value="CMT215C"/>
</dbReference>
<dbReference type="InterPro" id="IPR044285">
    <property type="entry name" value="PWP1"/>
</dbReference>
<name>M1VCG9_CYAM1</name>
<dbReference type="PANTHER" id="PTHR14091:SF0">
    <property type="entry name" value="PERIODIC TRYPTOPHAN PROTEIN 1 HOMOLOG"/>
    <property type="match status" value="1"/>
</dbReference>
<dbReference type="Pfam" id="PF00400">
    <property type="entry name" value="WD40"/>
    <property type="match status" value="1"/>
</dbReference>
<evidence type="ECO:0000313" key="2">
    <source>
        <dbReference type="EMBL" id="BAM83204.1"/>
    </source>
</evidence>
<feature type="compositionally biased region" description="Basic and acidic residues" evidence="1">
    <location>
        <begin position="30"/>
        <end position="45"/>
    </location>
</feature>
<dbReference type="eggNOG" id="KOG0270">
    <property type="taxonomic scope" value="Eukaryota"/>
</dbReference>
<reference evidence="2 3" key="1">
    <citation type="journal article" date="2004" name="Nature">
        <title>Genome sequence of the ultrasmall unicellular red alga Cyanidioschyzon merolae 10D.</title>
        <authorList>
            <person name="Matsuzaki M."/>
            <person name="Misumi O."/>
            <person name="Shin-i T."/>
            <person name="Maruyama S."/>
            <person name="Takahara M."/>
            <person name="Miyagishima S."/>
            <person name="Mori T."/>
            <person name="Nishida K."/>
            <person name="Yagisawa F."/>
            <person name="Nishida K."/>
            <person name="Yoshida Y."/>
            <person name="Nishimura Y."/>
            <person name="Nakao S."/>
            <person name="Kobayashi T."/>
            <person name="Momoyama Y."/>
            <person name="Higashiyama T."/>
            <person name="Minoda A."/>
            <person name="Sano M."/>
            <person name="Nomoto H."/>
            <person name="Oishi K."/>
            <person name="Hayashi H."/>
            <person name="Ohta F."/>
            <person name="Nishizaka S."/>
            <person name="Haga S."/>
            <person name="Miura S."/>
            <person name="Morishita T."/>
            <person name="Kabeya Y."/>
            <person name="Terasawa K."/>
            <person name="Suzuki Y."/>
            <person name="Ishii Y."/>
            <person name="Asakawa S."/>
            <person name="Takano H."/>
            <person name="Ohta N."/>
            <person name="Kuroiwa H."/>
            <person name="Tanaka K."/>
            <person name="Shimizu N."/>
            <person name="Sugano S."/>
            <person name="Sato N."/>
            <person name="Nozaki H."/>
            <person name="Ogasawara N."/>
            <person name="Kohara Y."/>
            <person name="Kuroiwa T."/>
        </authorList>
    </citation>
    <scope>NUCLEOTIDE SEQUENCE [LARGE SCALE GENOMIC DNA]</scope>
    <source>
        <strain evidence="2 3">10D</strain>
    </source>
</reference>
<dbReference type="GO" id="GO:0005634">
    <property type="term" value="C:nucleus"/>
    <property type="evidence" value="ECO:0007669"/>
    <property type="project" value="TreeGrafter"/>
</dbReference>
<evidence type="ECO:0000256" key="1">
    <source>
        <dbReference type="SAM" id="MobiDB-lite"/>
    </source>
</evidence>
<dbReference type="SUPFAM" id="SSF50978">
    <property type="entry name" value="WD40 repeat-like"/>
    <property type="match status" value="1"/>
</dbReference>
<dbReference type="GeneID" id="16997765"/>
<evidence type="ECO:0000313" key="3">
    <source>
        <dbReference type="Proteomes" id="UP000007014"/>
    </source>
</evidence>
<dbReference type="EMBL" id="AP006502">
    <property type="protein sequence ID" value="BAM83204.1"/>
    <property type="molecule type" value="Genomic_DNA"/>
</dbReference>
<dbReference type="InterPro" id="IPR015943">
    <property type="entry name" value="WD40/YVTN_repeat-like_dom_sf"/>
</dbReference>
<feature type="region of interest" description="Disordered" evidence="1">
    <location>
        <begin position="18"/>
        <end position="45"/>
    </location>
</feature>
<dbReference type="SMART" id="SM00320">
    <property type="entry name" value="WD40"/>
    <property type="match status" value="4"/>
</dbReference>